<keyword evidence="9 10" id="KW-0998">Cell outer membrane</keyword>
<evidence type="ECO:0000313" key="14">
    <source>
        <dbReference type="EMBL" id="MFC4026721.1"/>
    </source>
</evidence>
<dbReference type="SUPFAM" id="SSF56935">
    <property type="entry name" value="Porins"/>
    <property type="match status" value="1"/>
</dbReference>
<dbReference type="InterPro" id="IPR010917">
    <property type="entry name" value="TonB_rcpt_CS"/>
</dbReference>
<dbReference type="PANTHER" id="PTHR30069:SF29">
    <property type="entry name" value="HEMOGLOBIN AND HEMOGLOBIN-HAPTOGLOBIN-BINDING PROTEIN 1-RELATED"/>
    <property type="match status" value="1"/>
</dbReference>
<protein>
    <submittedName>
        <fullName evidence="14">TonB-dependent receptor plug domain-containing protein</fullName>
    </submittedName>
</protein>
<keyword evidence="5" id="KW-0732">Signal</keyword>
<evidence type="ECO:0000256" key="10">
    <source>
        <dbReference type="PROSITE-ProRule" id="PRU01360"/>
    </source>
</evidence>
<evidence type="ECO:0000256" key="11">
    <source>
        <dbReference type="RuleBase" id="RU003357"/>
    </source>
</evidence>
<organism evidence="14 15">
    <name type="scientific">Zunongwangia endophytica</name>
    <dbReference type="NCBI Taxonomy" id="1808945"/>
    <lineage>
        <taxon>Bacteria</taxon>
        <taxon>Pseudomonadati</taxon>
        <taxon>Bacteroidota</taxon>
        <taxon>Flavobacteriia</taxon>
        <taxon>Flavobacteriales</taxon>
        <taxon>Flavobacteriaceae</taxon>
        <taxon>Zunongwangia</taxon>
    </lineage>
</organism>
<evidence type="ECO:0000256" key="7">
    <source>
        <dbReference type="ARBA" id="ARBA00023136"/>
    </source>
</evidence>
<keyword evidence="2 10" id="KW-0813">Transport</keyword>
<dbReference type="Gene3D" id="2.170.130.10">
    <property type="entry name" value="TonB-dependent receptor, plug domain"/>
    <property type="match status" value="1"/>
</dbReference>
<evidence type="ECO:0000256" key="4">
    <source>
        <dbReference type="ARBA" id="ARBA00022692"/>
    </source>
</evidence>
<keyword evidence="8 14" id="KW-0675">Receptor</keyword>
<dbReference type="InterPro" id="IPR039426">
    <property type="entry name" value="TonB-dep_rcpt-like"/>
</dbReference>
<keyword evidence="4 10" id="KW-0812">Transmembrane</keyword>
<sequence>MRYLILFFFIVISQNLLGQHIIVLDKATEEPLSDVVIFNAERTKSSLSNFKGRIDISKFDSAEVLFFQHVSHELFEIRKSDIKDQIVYLQEDQNKLDQVVLSVAKFQLQKDEIPQKIVSMDRGDVIQNSPQTAADLLESTGQVFVQKSQLGGGSPMIRGFATNRVLISVDGVRMNTAIFRSGNLQNVINIDPLAIERSEVILGPGSMVYGSDAIGGVMNFYMLKPRFSFGAETSVSGNFYGRFSSANNEQTLHADVNVGRRNWAFQTSISYSDFDDLEMGEHGPDSYLRPEYTSTENGQDIILQNEDPLIQKPTAYRQLSLLEKVKYMPNENWNFNLGLIYSETSDVPRYDRLYRKRGGELRSAEWYYGPQRWFLGDFKINKKGNGVFYDKAQFTLAYQYFEESRHDRDFGDEILFNTEENVGAYSANLDFEKAFAGSKLFYGLEYVNNQITSEGFQENIDSGARQQTTSRYPDNSSWQSLAAYATYQWKIQEALNFQSGLRYNHVILNASFDENLYNFPFQDADSNSGALTASAGINWKQNQFLQWRVNASTAFRAPNIDDTGKIFDSEPGSVVVPNPDLKSEYAYNAEVGVNWTPAENIRFCFTGFYTWLEDAMVRRDFNLNGETEIDYQGEPSNLQAIQNASKAHVYGFEGNVEVDFSVALRLASKISITEGEEELDDGSVAPLRHAAPLFGNTHLIWHKKKVKLDLFAVYNGKISYDNLATSEQGKAYLYAIDANGNPYSPSWYTLNLTGQYDLDENWLLTASVENITDQRYRTYSSGIAAAGRNLIISARFSF</sequence>
<comment type="similarity">
    <text evidence="10 11">Belongs to the TonB-dependent receptor family.</text>
</comment>
<comment type="caution">
    <text evidence="14">The sequence shown here is derived from an EMBL/GenBank/DDBJ whole genome shotgun (WGS) entry which is preliminary data.</text>
</comment>
<feature type="domain" description="TonB-dependent receptor plug" evidence="13">
    <location>
        <begin position="110"/>
        <end position="217"/>
    </location>
</feature>
<dbReference type="Proteomes" id="UP001595793">
    <property type="component" value="Unassembled WGS sequence"/>
</dbReference>
<dbReference type="InterPro" id="IPR012910">
    <property type="entry name" value="Plug_dom"/>
</dbReference>
<dbReference type="RefSeq" id="WP_290235771.1">
    <property type="nucleotide sequence ID" value="NZ_JAUFPZ010000002.1"/>
</dbReference>
<evidence type="ECO:0000256" key="1">
    <source>
        <dbReference type="ARBA" id="ARBA00004571"/>
    </source>
</evidence>
<evidence type="ECO:0000256" key="6">
    <source>
        <dbReference type="ARBA" id="ARBA00023077"/>
    </source>
</evidence>
<name>A0ABV8H634_9FLAO</name>
<dbReference type="PROSITE" id="PS01156">
    <property type="entry name" value="TONB_DEPENDENT_REC_2"/>
    <property type="match status" value="1"/>
</dbReference>
<dbReference type="Gene3D" id="2.40.170.20">
    <property type="entry name" value="TonB-dependent receptor, beta-barrel domain"/>
    <property type="match status" value="1"/>
</dbReference>
<proteinExistence type="inferred from homology"/>
<dbReference type="InterPro" id="IPR037066">
    <property type="entry name" value="Plug_dom_sf"/>
</dbReference>
<gene>
    <name evidence="14" type="ORF">ACFOS1_04850</name>
</gene>
<keyword evidence="3 10" id="KW-1134">Transmembrane beta strand</keyword>
<dbReference type="CDD" id="cd01347">
    <property type="entry name" value="ligand_gated_channel"/>
    <property type="match status" value="1"/>
</dbReference>
<evidence type="ECO:0000313" key="15">
    <source>
        <dbReference type="Proteomes" id="UP001595793"/>
    </source>
</evidence>
<keyword evidence="7 10" id="KW-0472">Membrane</keyword>
<evidence type="ECO:0000259" key="12">
    <source>
        <dbReference type="Pfam" id="PF00593"/>
    </source>
</evidence>
<keyword evidence="6 11" id="KW-0798">TonB box</keyword>
<comment type="subcellular location">
    <subcellularLocation>
        <location evidence="1 10">Cell outer membrane</location>
        <topology evidence="1 10">Multi-pass membrane protein</topology>
    </subcellularLocation>
</comment>
<reference evidence="15" key="1">
    <citation type="journal article" date="2019" name="Int. J. Syst. Evol. Microbiol.">
        <title>The Global Catalogue of Microorganisms (GCM) 10K type strain sequencing project: providing services to taxonomists for standard genome sequencing and annotation.</title>
        <authorList>
            <consortium name="The Broad Institute Genomics Platform"/>
            <consortium name="The Broad Institute Genome Sequencing Center for Infectious Disease"/>
            <person name="Wu L."/>
            <person name="Ma J."/>
        </authorList>
    </citation>
    <scope>NUCLEOTIDE SEQUENCE [LARGE SCALE GENOMIC DNA]</scope>
    <source>
        <strain evidence="15">CECT 9128</strain>
    </source>
</reference>
<dbReference type="InterPro" id="IPR000531">
    <property type="entry name" value="Beta-barrel_TonB"/>
</dbReference>
<dbReference type="PANTHER" id="PTHR30069">
    <property type="entry name" value="TONB-DEPENDENT OUTER MEMBRANE RECEPTOR"/>
    <property type="match status" value="1"/>
</dbReference>
<feature type="domain" description="TonB-dependent receptor-like beta-barrel" evidence="12">
    <location>
        <begin position="334"/>
        <end position="771"/>
    </location>
</feature>
<evidence type="ECO:0000256" key="5">
    <source>
        <dbReference type="ARBA" id="ARBA00022729"/>
    </source>
</evidence>
<evidence type="ECO:0000259" key="13">
    <source>
        <dbReference type="Pfam" id="PF07715"/>
    </source>
</evidence>
<dbReference type="Pfam" id="PF00593">
    <property type="entry name" value="TonB_dep_Rec_b-barrel"/>
    <property type="match status" value="1"/>
</dbReference>
<evidence type="ECO:0000256" key="3">
    <source>
        <dbReference type="ARBA" id="ARBA00022452"/>
    </source>
</evidence>
<keyword evidence="15" id="KW-1185">Reference proteome</keyword>
<dbReference type="EMBL" id="JBHSAS010000006">
    <property type="protein sequence ID" value="MFC4026721.1"/>
    <property type="molecule type" value="Genomic_DNA"/>
</dbReference>
<evidence type="ECO:0000256" key="8">
    <source>
        <dbReference type="ARBA" id="ARBA00023170"/>
    </source>
</evidence>
<evidence type="ECO:0000256" key="9">
    <source>
        <dbReference type="ARBA" id="ARBA00023237"/>
    </source>
</evidence>
<dbReference type="PROSITE" id="PS52016">
    <property type="entry name" value="TONB_DEPENDENT_REC_3"/>
    <property type="match status" value="1"/>
</dbReference>
<dbReference type="Pfam" id="PF07715">
    <property type="entry name" value="Plug"/>
    <property type="match status" value="1"/>
</dbReference>
<evidence type="ECO:0000256" key="2">
    <source>
        <dbReference type="ARBA" id="ARBA00022448"/>
    </source>
</evidence>
<dbReference type="InterPro" id="IPR036942">
    <property type="entry name" value="Beta-barrel_TonB_sf"/>
</dbReference>
<accession>A0ABV8H634</accession>